<evidence type="ECO:0000313" key="2">
    <source>
        <dbReference type="Proteomes" id="UP000670092"/>
    </source>
</evidence>
<gene>
    <name evidence="1" type="ORF">I7I52_07351</name>
</gene>
<sequence length="106" mass="11547">MRVDRGNMQGVTFIYAKASIPSNAASYAVVSSYIVGPASLEPQLVNSSVHICLRALDHGPCIVGNHAEEKVLLFERKRKQKFRTSPFILRSASRATASMAGCPIKK</sequence>
<dbReference type="VEuPathDB" id="FungiDB:I7I52_07351"/>
<evidence type="ECO:0000313" key="1">
    <source>
        <dbReference type="EMBL" id="KAG5290356.1"/>
    </source>
</evidence>
<dbReference type="EMBL" id="JAEVHI010000005">
    <property type="protein sequence ID" value="KAG5290356.1"/>
    <property type="molecule type" value="Genomic_DNA"/>
</dbReference>
<accession>A0A8H8CTS1</accession>
<organism evidence="1 2">
    <name type="scientific">Ajellomyces capsulatus</name>
    <name type="common">Darling's disease fungus</name>
    <name type="synonym">Histoplasma capsulatum</name>
    <dbReference type="NCBI Taxonomy" id="5037"/>
    <lineage>
        <taxon>Eukaryota</taxon>
        <taxon>Fungi</taxon>
        <taxon>Dikarya</taxon>
        <taxon>Ascomycota</taxon>
        <taxon>Pezizomycotina</taxon>
        <taxon>Eurotiomycetes</taxon>
        <taxon>Eurotiomycetidae</taxon>
        <taxon>Onygenales</taxon>
        <taxon>Ajellomycetaceae</taxon>
        <taxon>Histoplasma</taxon>
    </lineage>
</organism>
<proteinExistence type="predicted"/>
<dbReference type="Proteomes" id="UP000670092">
    <property type="component" value="Unassembled WGS sequence"/>
</dbReference>
<reference evidence="1 2" key="1">
    <citation type="submission" date="2021-01" db="EMBL/GenBank/DDBJ databases">
        <title>Chromosome-level genome assembly of a human fungal pathogen reveals clustering of transcriptionally co-regulated genes.</title>
        <authorList>
            <person name="Voorhies M."/>
            <person name="Cohen S."/>
            <person name="Shea T.P."/>
            <person name="Petrus S."/>
            <person name="Munoz J.F."/>
            <person name="Poplawski S."/>
            <person name="Goldman W.E."/>
            <person name="Michael T."/>
            <person name="Cuomo C.A."/>
            <person name="Sil A."/>
            <person name="Beyhan S."/>
        </authorList>
    </citation>
    <scope>NUCLEOTIDE SEQUENCE [LARGE SCALE GENOMIC DNA]</scope>
    <source>
        <strain evidence="1 2">G184AR</strain>
    </source>
</reference>
<name>A0A8H8CTS1_AJECA</name>
<protein>
    <submittedName>
        <fullName evidence="1">Uncharacterized protein</fullName>
    </submittedName>
</protein>
<comment type="caution">
    <text evidence="1">The sequence shown here is derived from an EMBL/GenBank/DDBJ whole genome shotgun (WGS) entry which is preliminary data.</text>
</comment>
<dbReference type="AlphaFoldDB" id="A0A8H8CTS1"/>